<sequence>FQVLIDNIFEITMIDMLSGVSKTRLIFSWIQLPGSEDIDIKKFLSWVISTNATDIVIKYTKFNWNNETYTWFLKAISNSPYITHLKIYNDLIFQDDSGQWLNKELFPFTAQLPVDFFANFTVLKFNELIIDANLVLGIMKEHIIHQKECNIQLHTTDRIDMLALRSIGDNVEVGRLVE</sequence>
<dbReference type="Proteomes" id="UP001328107">
    <property type="component" value="Unassembled WGS sequence"/>
</dbReference>
<protein>
    <submittedName>
        <fullName evidence="1">Uncharacterized protein</fullName>
    </submittedName>
</protein>
<proteinExistence type="predicted"/>
<dbReference type="AlphaFoldDB" id="A0AAN4ZDA2"/>
<accession>A0AAN4ZDA2</accession>
<name>A0AAN4ZDA2_9BILA</name>
<keyword evidence="2" id="KW-1185">Reference proteome</keyword>
<organism evidence="1 2">
    <name type="scientific">Pristionchus mayeri</name>
    <dbReference type="NCBI Taxonomy" id="1317129"/>
    <lineage>
        <taxon>Eukaryota</taxon>
        <taxon>Metazoa</taxon>
        <taxon>Ecdysozoa</taxon>
        <taxon>Nematoda</taxon>
        <taxon>Chromadorea</taxon>
        <taxon>Rhabditida</taxon>
        <taxon>Rhabditina</taxon>
        <taxon>Diplogasteromorpha</taxon>
        <taxon>Diplogasteroidea</taxon>
        <taxon>Neodiplogasteridae</taxon>
        <taxon>Pristionchus</taxon>
    </lineage>
</organism>
<comment type="caution">
    <text evidence="1">The sequence shown here is derived from an EMBL/GenBank/DDBJ whole genome shotgun (WGS) entry which is preliminary data.</text>
</comment>
<dbReference type="EMBL" id="BTRK01000002">
    <property type="protein sequence ID" value="GMR37854.1"/>
    <property type="molecule type" value="Genomic_DNA"/>
</dbReference>
<gene>
    <name evidence="1" type="ORF">PMAYCL1PPCAC_08049</name>
</gene>
<reference evidence="2" key="1">
    <citation type="submission" date="2022-10" db="EMBL/GenBank/DDBJ databases">
        <title>Genome assembly of Pristionchus species.</title>
        <authorList>
            <person name="Yoshida K."/>
            <person name="Sommer R.J."/>
        </authorList>
    </citation>
    <scope>NUCLEOTIDE SEQUENCE [LARGE SCALE GENOMIC DNA]</scope>
    <source>
        <strain evidence="2">RS5460</strain>
    </source>
</reference>
<feature type="non-terminal residue" evidence="1">
    <location>
        <position position="178"/>
    </location>
</feature>
<evidence type="ECO:0000313" key="1">
    <source>
        <dbReference type="EMBL" id="GMR37854.1"/>
    </source>
</evidence>
<evidence type="ECO:0000313" key="2">
    <source>
        <dbReference type="Proteomes" id="UP001328107"/>
    </source>
</evidence>
<feature type="non-terminal residue" evidence="1">
    <location>
        <position position="1"/>
    </location>
</feature>